<dbReference type="PANTHER" id="PTHR43311:SF1">
    <property type="entry name" value="GLUTAMYL-Q TRNA(ASP) SYNTHETASE"/>
    <property type="match status" value="1"/>
</dbReference>
<evidence type="ECO:0000256" key="4">
    <source>
        <dbReference type="ARBA" id="ARBA00022833"/>
    </source>
</evidence>
<dbReference type="GO" id="GO:0004818">
    <property type="term" value="F:glutamate-tRNA ligase activity"/>
    <property type="evidence" value="ECO:0007669"/>
    <property type="project" value="TreeGrafter"/>
</dbReference>
<dbReference type="AlphaFoldDB" id="G4HBB3"/>
<dbReference type="GO" id="GO:0005829">
    <property type="term" value="C:cytosol"/>
    <property type="evidence" value="ECO:0007669"/>
    <property type="project" value="TreeGrafter"/>
</dbReference>
<comment type="cofactor">
    <cofactor evidence="7">
        <name>Zn(2+)</name>
        <dbReference type="ChEBI" id="CHEBI:29105"/>
    </cofactor>
    <text evidence="7">Binds 1 zinc ion per subunit.</text>
</comment>
<feature type="short sequence motif" description="'HIGH' region" evidence="7">
    <location>
        <begin position="14"/>
        <end position="24"/>
    </location>
</feature>
<dbReference type="eggNOG" id="COG0008">
    <property type="taxonomic scope" value="Bacteria"/>
</dbReference>
<keyword evidence="3 7" id="KW-0547">Nucleotide-binding</keyword>
<sequence length="331" mass="37042">MMQQETICRGRFAPTPSGKMHIGNALTALLGWLQMRSLKGRYILRIEDIDEQRSREELVDELMRDLIWLGLDWDEGPDVGGSFGPYIQTERKTLYESALAKLKEAGLLYPCYCSRADIMAAASAPHGLASEGRRYPGTCRHLTKEEALRKEQHKKPSLRMKVPEQAIVFTDDIVGPQVYPLEKSGDFVVRRADEMISYQLAVVVDDALMGITHVLRGADLLDSTPRQLLLYEALGYTPPRFAHVPLIVDADGKRLAKRNRGLSLSFLRGQGIQPQRIVGWLAWAAGLIPSPEPVSPSELVQSFDMAQITPEPIKLTHDALKMLFAPMPNLQ</sequence>
<dbReference type="GO" id="GO:0006400">
    <property type="term" value="P:tRNA modification"/>
    <property type="evidence" value="ECO:0007669"/>
    <property type="project" value="InterPro"/>
</dbReference>
<evidence type="ECO:0000256" key="2">
    <source>
        <dbReference type="ARBA" id="ARBA00022723"/>
    </source>
</evidence>
<dbReference type="NCBIfam" id="TIGR03838">
    <property type="entry name" value="queuosine_YadB"/>
    <property type="match status" value="1"/>
</dbReference>
<dbReference type="Pfam" id="PF00749">
    <property type="entry name" value="tRNA-synt_1c"/>
    <property type="match status" value="1"/>
</dbReference>
<dbReference type="PATRIC" id="fig|743719.3.peg.1455"/>
<feature type="binding site" evidence="7">
    <location>
        <position position="47"/>
    </location>
    <ligand>
        <name>L-glutamate</name>
        <dbReference type="ChEBI" id="CHEBI:29985"/>
    </ligand>
</feature>
<dbReference type="NCBIfam" id="NF004315">
    <property type="entry name" value="PRK05710.1-4"/>
    <property type="match status" value="1"/>
</dbReference>
<dbReference type="PRINTS" id="PR00987">
    <property type="entry name" value="TRNASYNTHGLU"/>
</dbReference>
<keyword evidence="2 7" id="KW-0479">Metal-binding</keyword>
<feature type="binding site" evidence="7">
    <location>
        <position position="135"/>
    </location>
    <ligand>
        <name>Zn(2+)</name>
        <dbReference type="ChEBI" id="CHEBI:29105"/>
    </ligand>
</feature>
<feature type="binding site" evidence="7">
    <location>
        <position position="139"/>
    </location>
    <ligand>
        <name>Zn(2+)</name>
        <dbReference type="ChEBI" id="CHEBI:29105"/>
    </ligand>
</feature>
<evidence type="ECO:0000256" key="1">
    <source>
        <dbReference type="ARBA" id="ARBA00022598"/>
    </source>
</evidence>
<evidence type="ECO:0000313" key="11">
    <source>
        <dbReference type="Proteomes" id="UP000003891"/>
    </source>
</evidence>
<dbReference type="Gene3D" id="3.40.50.620">
    <property type="entry name" value="HUPs"/>
    <property type="match status" value="1"/>
</dbReference>
<dbReference type="InterPro" id="IPR020058">
    <property type="entry name" value="Glu/Gln-tRNA-synth_Ib_cat-dom"/>
</dbReference>
<comment type="function">
    <text evidence="7">Catalyzes the tRNA-independent activation of glutamate in presence of ATP and the subsequent transfer of glutamate onto a tRNA(Asp). Glutamate is transferred on the 2-amino-5-(4,5-dihydroxy-2-cyclopenten-1-yl) moiety of the queuosine in the wobble position of the QUC anticodon.</text>
</comment>
<feature type="binding site" evidence="7">
    <location>
        <position position="216"/>
    </location>
    <ligand>
        <name>L-glutamate</name>
        <dbReference type="ChEBI" id="CHEBI:29985"/>
    </ligand>
</feature>
<dbReference type="InterPro" id="IPR001412">
    <property type="entry name" value="aa-tRNA-synth_I_CS"/>
</dbReference>
<dbReference type="EC" id="6.1.1.-" evidence="7"/>
<dbReference type="SUPFAM" id="SSF52374">
    <property type="entry name" value="Nucleotidylyl transferase"/>
    <property type="match status" value="1"/>
</dbReference>
<dbReference type="GO" id="GO:0005524">
    <property type="term" value="F:ATP binding"/>
    <property type="evidence" value="ECO:0007669"/>
    <property type="project" value="UniProtKB-KW"/>
</dbReference>
<feature type="binding site" evidence="7">
    <location>
        <position position="257"/>
    </location>
    <ligand>
        <name>ATP</name>
        <dbReference type="ChEBI" id="CHEBI:30616"/>
    </ligand>
</feature>
<evidence type="ECO:0000259" key="9">
    <source>
        <dbReference type="Pfam" id="PF00749"/>
    </source>
</evidence>
<dbReference type="NCBIfam" id="NF004314">
    <property type="entry name" value="PRK05710.1-3"/>
    <property type="match status" value="1"/>
</dbReference>
<dbReference type="GO" id="GO:0006424">
    <property type="term" value="P:glutamyl-tRNA aminoacylation"/>
    <property type="evidence" value="ECO:0007669"/>
    <property type="project" value="InterPro"/>
</dbReference>
<proteinExistence type="inferred from homology"/>
<keyword evidence="6 7" id="KW-0030">Aminoacyl-tRNA synthetase</keyword>
<name>G4HBB3_9BACL</name>
<dbReference type="STRING" id="743719.PaelaDRAFT_1446"/>
<feature type="binding site" evidence="7">
    <location>
        <position position="113"/>
    </location>
    <ligand>
        <name>Zn(2+)</name>
        <dbReference type="ChEBI" id="CHEBI:29105"/>
    </ligand>
</feature>
<feature type="binding site" evidence="7">
    <location>
        <position position="198"/>
    </location>
    <ligand>
        <name>L-glutamate</name>
        <dbReference type="ChEBI" id="CHEBI:29985"/>
    </ligand>
</feature>
<dbReference type="InterPro" id="IPR049940">
    <property type="entry name" value="GluQ/Sye"/>
</dbReference>
<evidence type="ECO:0000256" key="7">
    <source>
        <dbReference type="HAMAP-Rule" id="MF_01428"/>
    </source>
</evidence>
<reference evidence="10 11" key="1">
    <citation type="submission" date="2011-09" db="EMBL/GenBank/DDBJ databases">
        <title>The draft genome of Paenibacillus lactis 154.</title>
        <authorList>
            <consortium name="US DOE Joint Genome Institute (JGI-PGF)"/>
            <person name="Lucas S."/>
            <person name="Han J."/>
            <person name="Lapidus A."/>
            <person name="Cheng J.-F."/>
            <person name="Goodwin L."/>
            <person name="Pitluck S."/>
            <person name="Peters L."/>
            <person name="Land M.L."/>
            <person name="Hauser L."/>
            <person name="Siebers A."/>
            <person name="Thelen M."/>
            <person name="Hugenholtz P."/>
            <person name="Allgaier M."/>
            <person name="Woyke T.J."/>
        </authorList>
    </citation>
    <scope>NUCLEOTIDE SEQUENCE [LARGE SCALE GENOMIC DNA]</scope>
    <source>
        <strain evidence="10 11">154</strain>
    </source>
</reference>
<gene>
    <name evidence="7" type="primary">gluQ</name>
    <name evidence="10" type="ORF">PaelaDRAFT_1446</name>
</gene>
<organism evidence="10 11">
    <name type="scientific">Paenibacillus lactis 154</name>
    <dbReference type="NCBI Taxonomy" id="743719"/>
    <lineage>
        <taxon>Bacteria</taxon>
        <taxon>Bacillati</taxon>
        <taxon>Bacillota</taxon>
        <taxon>Bacilli</taxon>
        <taxon>Bacillales</taxon>
        <taxon>Paenibacillaceae</taxon>
        <taxon>Paenibacillus</taxon>
    </lineage>
</organism>
<evidence type="ECO:0000256" key="6">
    <source>
        <dbReference type="ARBA" id="ARBA00023146"/>
    </source>
</evidence>
<dbReference type="Proteomes" id="UP000003891">
    <property type="component" value="Unassembled WGS sequence"/>
</dbReference>
<comment type="similarity">
    <text evidence="7">Belongs to the class-I aminoacyl-tRNA synthetase family. GluQ subfamily.</text>
</comment>
<dbReference type="EMBL" id="AGIP01000002">
    <property type="protein sequence ID" value="EHB67222.1"/>
    <property type="molecule type" value="Genomic_DNA"/>
</dbReference>
<evidence type="ECO:0000256" key="3">
    <source>
        <dbReference type="ARBA" id="ARBA00022741"/>
    </source>
</evidence>
<accession>G4HBB3</accession>
<dbReference type="InterPro" id="IPR022380">
    <property type="entry name" value="Glu-Q_tRNA(Asp)_Synthase"/>
</dbReference>
<evidence type="ECO:0000256" key="5">
    <source>
        <dbReference type="ARBA" id="ARBA00022840"/>
    </source>
</evidence>
<dbReference type="PROSITE" id="PS00178">
    <property type="entry name" value="AA_TRNA_LIGASE_I"/>
    <property type="match status" value="1"/>
</dbReference>
<feature type="binding site" evidence="7">
    <location>
        <position position="111"/>
    </location>
    <ligand>
        <name>Zn(2+)</name>
        <dbReference type="ChEBI" id="CHEBI:29105"/>
    </ligand>
</feature>
<keyword evidence="5 7" id="KW-0067">ATP-binding</keyword>
<feature type="binding site" evidence="7">
    <location>
        <begin position="11"/>
        <end position="15"/>
    </location>
    <ligand>
        <name>L-glutamate</name>
        <dbReference type="ChEBI" id="CHEBI:29985"/>
    </ligand>
</feature>
<feature type="domain" description="Glutamyl/glutaminyl-tRNA synthetase class Ib catalytic" evidence="9">
    <location>
        <begin position="9"/>
        <end position="281"/>
    </location>
</feature>
<keyword evidence="4 7" id="KW-0862">Zinc</keyword>
<dbReference type="InterPro" id="IPR014729">
    <property type="entry name" value="Rossmann-like_a/b/a_fold"/>
</dbReference>
<dbReference type="HAMAP" id="MF_01428">
    <property type="entry name" value="Glu_Q_tRNA_synth"/>
    <property type="match status" value="1"/>
</dbReference>
<keyword evidence="8" id="KW-0648">Protein biosynthesis</keyword>
<dbReference type="InterPro" id="IPR000924">
    <property type="entry name" value="Glu/Gln-tRNA-synth"/>
</dbReference>
<dbReference type="PANTHER" id="PTHR43311">
    <property type="entry name" value="GLUTAMATE--TRNA LIGASE"/>
    <property type="match status" value="1"/>
</dbReference>
<protein>
    <recommendedName>
        <fullName evidence="7">Glutamyl-Q tRNA(Asp) synthetase</fullName>
        <shortName evidence="7">Glu-Q-RSs</shortName>
        <ecNumber evidence="7">6.1.1.-</ecNumber>
    </recommendedName>
</protein>
<evidence type="ECO:0000256" key="8">
    <source>
        <dbReference type="RuleBase" id="RU363037"/>
    </source>
</evidence>
<keyword evidence="1 7" id="KW-0436">Ligase</keyword>
<evidence type="ECO:0000313" key="10">
    <source>
        <dbReference type="EMBL" id="EHB67222.1"/>
    </source>
</evidence>
<dbReference type="GO" id="GO:0008270">
    <property type="term" value="F:zinc ion binding"/>
    <property type="evidence" value="ECO:0007669"/>
    <property type="project" value="UniProtKB-UniRule"/>
</dbReference>
<feature type="short sequence motif" description="'KMSKS' region" evidence="7">
    <location>
        <begin position="254"/>
        <end position="258"/>
    </location>
</feature>